<dbReference type="Gene3D" id="2.10.60.10">
    <property type="entry name" value="CD59"/>
    <property type="match status" value="1"/>
</dbReference>
<dbReference type="InterPro" id="IPR045860">
    <property type="entry name" value="Snake_toxin-like_sf"/>
</dbReference>
<dbReference type="SUPFAM" id="SSF57302">
    <property type="entry name" value="Snake toxin-like"/>
    <property type="match status" value="1"/>
</dbReference>
<reference evidence="2" key="1">
    <citation type="submission" date="2020-09" db="EMBL/GenBank/DDBJ databases">
        <authorList>
            <person name="Kikuchi T."/>
        </authorList>
    </citation>
    <scope>NUCLEOTIDE SEQUENCE</scope>
    <source>
        <strain evidence="2">SH1</strain>
    </source>
</reference>
<evidence type="ECO:0000313" key="2">
    <source>
        <dbReference type="EMBL" id="CAD5223415.1"/>
    </source>
</evidence>
<dbReference type="Proteomes" id="UP000614601">
    <property type="component" value="Unassembled WGS sequence"/>
</dbReference>
<dbReference type="EMBL" id="CAJFCW020000005">
    <property type="protein sequence ID" value="CAG9117798.1"/>
    <property type="molecule type" value="Genomic_DNA"/>
</dbReference>
<comment type="caution">
    <text evidence="2">The sequence shown here is derived from an EMBL/GenBank/DDBJ whole genome shotgun (WGS) entry which is preliminary data.</text>
</comment>
<gene>
    <name evidence="2" type="ORF">BOKJ2_LOCUS10185</name>
</gene>
<evidence type="ECO:0000256" key="1">
    <source>
        <dbReference type="SAM" id="SignalP"/>
    </source>
</evidence>
<accession>A0A811L7A2</accession>
<protein>
    <recommendedName>
        <fullName evidence="4">UPAR/Ly6 domain-containing protein</fullName>
    </recommendedName>
</protein>
<dbReference type="AlphaFoldDB" id="A0A811L7A2"/>
<dbReference type="Proteomes" id="UP000783686">
    <property type="component" value="Unassembled WGS sequence"/>
</dbReference>
<sequence length="116" mass="12640">MTKLITLGSVLLVLFVVETTSTRLNCNSYQDGRPLTWTGFETCAEDVSYCLKSVNKGSHRTLHSCDRKHVCKAGDTSVSDSNYDYYCCSEEKCNSATTIGVGVATLTLMGLKALVL</sequence>
<feature type="signal peptide" evidence="1">
    <location>
        <begin position="1"/>
        <end position="21"/>
    </location>
</feature>
<feature type="chain" id="PRO_5036221300" description="UPAR/Ly6 domain-containing protein" evidence="1">
    <location>
        <begin position="22"/>
        <end position="116"/>
    </location>
</feature>
<dbReference type="EMBL" id="CAJFDH010000005">
    <property type="protein sequence ID" value="CAD5223415.1"/>
    <property type="molecule type" value="Genomic_DNA"/>
</dbReference>
<evidence type="ECO:0008006" key="4">
    <source>
        <dbReference type="Google" id="ProtNLM"/>
    </source>
</evidence>
<keyword evidence="3" id="KW-1185">Reference proteome</keyword>
<keyword evidence="1" id="KW-0732">Signal</keyword>
<organism evidence="2 3">
    <name type="scientific">Bursaphelenchus okinawaensis</name>
    <dbReference type="NCBI Taxonomy" id="465554"/>
    <lineage>
        <taxon>Eukaryota</taxon>
        <taxon>Metazoa</taxon>
        <taxon>Ecdysozoa</taxon>
        <taxon>Nematoda</taxon>
        <taxon>Chromadorea</taxon>
        <taxon>Rhabditida</taxon>
        <taxon>Tylenchina</taxon>
        <taxon>Tylenchomorpha</taxon>
        <taxon>Aphelenchoidea</taxon>
        <taxon>Aphelenchoididae</taxon>
        <taxon>Bursaphelenchus</taxon>
    </lineage>
</organism>
<proteinExistence type="predicted"/>
<evidence type="ECO:0000313" key="3">
    <source>
        <dbReference type="Proteomes" id="UP000614601"/>
    </source>
</evidence>
<name>A0A811L7A2_9BILA</name>